<keyword evidence="1" id="KW-0732">Signal</keyword>
<organism evidence="2">
    <name type="scientific">Fonticula alba</name>
    <name type="common">Slime mold</name>
    <dbReference type="NCBI Taxonomy" id="691883"/>
    <lineage>
        <taxon>Eukaryota</taxon>
        <taxon>Rotosphaerida</taxon>
        <taxon>Fonticulaceae</taxon>
        <taxon>Fonticula</taxon>
    </lineage>
</organism>
<accession>A0A058Z1A0</accession>
<evidence type="ECO:0000313" key="3">
    <source>
        <dbReference type="Proteomes" id="UP000030693"/>
    </source>
</evidence>
<reference evidence="2" key="1">
    <citation type="submission" date="2013-04" db="EMBL/GenBank/DDBJ databases">
        <title>The Genome Sequence of Fonticula alba ATCC 38817.</title>
        <authorList>
            <consortium name="The Broad Institute Genomics Platform"/>
            <person name="Russ C."/>
            <person name="Cuomo C."/>
            <person name="Burger G."/>
            <person name="Gray M.W."/>
            <person name="Holland P.W.H."/>
            <person name="King N."/>
            <person name="Lang F.B.F."/>
            <person name="Roger A.J."/>
            <person name="Ruiz-Trillo I."/>
            <person name="Brown M."/>
            <person name="Walker B."/>
            <person name="Young S."/>
            <person name="Zeng Q."/>
            <person name="Gargeya S."/>
            <person name="Fitzgerald M."/>
            <person name="Haas B."/>
            <person name="Abouelleil A."/>
            <person name="Allen A.W."/>
            <person name="Alvarado L."/>
            <person name="Arachchi H.M."/>
            <person name="Berlin A.M."/>
            <person name="Chapman S.B."/>
            <person name="Gainer-Dewar J."/>
            <person name="Goldberg J."/>
            <person name="Griggs A."/>
            <person name="Gujja S."/>
            <person name="Hansen M."/>
            <person name="Howarth C."/>
            <person name="Imamovic A."/>
            <person name="Ireland A."/>
            <person name="Larimer J."/>
            <person name="McCowan C."/>
            <person name="Murphy C."/>
            <person name="Pearson M."/>
            <person name="Poon T.W."/>
            <person name="Priest M."/>
            <person name="Roberts A."/>
            <person name="Saif S."/>
            <person name="Shea T."/>
            <person name="Sisk P."/>
            <person name="Sykes S."/>
            <person name="Wortman J."/>
            <person name="Nusbaum C."/>
            <person name="Birren B."/>
        </authorList>
    </citation>
    <scope>NUCLEOTIDE SEQUENCE [LARGE SCALE GENOMIC DNA]</scope>
    <source>
        <strain evidence="2">ATCC 38817</strain>
    </source>
</reference>
<dbReference type="AlphaFoldDB" id="A0A058Z1A0"/>
<dbReference type="Proteomes" id="UP000030693">
    <property type="component" value="Unassembled WGS sequence"/>
</dbReference>
<evidence type="ECO:0008006" key="4">
    <source>
        <dbReference type="Google" id="ProtNLM"/>
    </source>
</evidence>
<sequence>MSRSLFLSALFAMLAMVALAGLAHAKDDNTAAVEEVLHDGIIHEDVPGIRHCKCTKSLKCFDNLGNCVNHYHAKEFPNGGGRVQCITNGLNMPFYSCDEMPDLCFNTATCDPVREVHCNCRKEVICYDSAADCRRNHNPLKLKAGDRNQCRSHGKTVYACAEEPGVCRSVSNCKRTHGGNVTQDPHLVGFGGESFYFEGQAGRDWNIISDPGFQLNAHFIRLHSLKGTYMGRIGMLFGDQSLAFDPHFGAFVNGTHITEGSMSFPQAEVTVDHIDGRYRMTARTATWQVIARTVIEQGALSEAYVNLHASLVGTPEDPHGILGQTARFAMAENDLSDKPLRNPGAPFQLDGEEADYEVKDGLFGTNFKYNRFGTTDENGKKKLPLRASVDGHPKPLRQSRSLFEATVDM</sequence>
<gene>
    <name evidence="2" type="ORF">H696_05826</name>
</gene>
<name>A0A058Z1A0_FONAL</name>
<feature type="signal peptide" evidence="1">
    <location>
        <begin position="1"/>
        <end position="25"/>
    </location>
</feature>
<dbReference type="PANTHER" id="PTHR31656">
    <property type="entry name" value="ROOT CAP DOMAIN-CONTAINING PROTEIN"/>
    <property type="match status" value="1"/>
</dbReference>
<dbReference type="RefSeq" id="XP_009497902.1">
    <property type="nucleotide sequence ID" value="XM_009499627.1"/>
</dbReference>
<evidence type="ECO:0000313" key="2">
    <source>
        <dbReference type="EMBL" id="KCV67718.1"/>
    </source>
</evidence>
<dbReference type="EMBL" id="KB932214">
    <property type="protein sequence ID" value="KCV67718.1"/>
    <property type="molecule type" value="Genomic_DNA"/>
</dbReference>
<feature type="chain" id="PRO_5001566147" description="VWFD domain-containing protein" evidence="1">
    <location>
        <begin position="26"/>
        <end position="409"/>
    </location>
</feature>
<dbReference type="OrthoDB" id="2012132at2759"/>
<dbReference type="STRING" id="691883.A0A058Z1A0"/>
<protein>
    <recommendedName>
        <fullName evidence="4">VWFD domain-containing protein</fullName>
    </recommendedName>
</protein>
<keyword evidence="3" id="KW-1185">Reference proteome</keyword>
<dbReference type="GeneID" id="20530551"/>
<proteinExistence type="predicted"/>
<evidence type="ECO:0000256" key="1">
    <source>
        <dbReference type="SAM" id="SignalP"/>
    </source>
</evidence>